<gene>
    <name evidence="1" type="ORF">A3H26_01670</name>
</gene>
<dbReference type="Proteomes" id="UP000177763">
    <property type="component" value="Unassembled WGS sequence"/>
</dbReference>
<dbReference type="AlphaFoldDB" id="A0A1F4VHA3"/>
<sequence>MSILPIILIVILIIGAGYLLTKGDIKILGLNDNTIEVTRVKGFPTVFTTNKVIEKQRSIIHNEKELETFLKTIDETRQLKVEDKINFDKVYLIGISSKTFNTTGYETKVKKVYKNKEDNTITVLARELKPGDTCKIEQQQNVTADLVSINKTDKKIGFELIKEFDDCR</sequence>
<reference evidence="1 2" key="1">
    <citation type="journal article" date="2016" name="Nat. Commun.">
        <title>Thousands of microbial genomes shed light on interconnected biogeochemical processes in an aquifer system.</title>
        <authorList>
            <person name="Anantharaman K."/>
            <person name="Brown C.T."/>
            <person name="Hug L.A."/>
            <person name="Sharon I."/>
            <person name="Castelle C.J."/>
            <person name="Probst A.J."/>
            <person name="Thomas B.C."/>
            <person name="Singh A."/>
            <person name="Wilkins M.J."/>
            <person name="Karaoz U."/>
            <person name="Brodie E.L."/>
            <person name="Williams K.H."/>
            <person name="Hubbard S.S."/>
            <person name="Banfield J.F."/>
        </authorList>
    </citation>
    <scope>NUCLEOTIDE SEQUENCE [LARGE SCALE GENOMIC DNA]</scope>
</reference>
<accession>A0A1F4VHA3</accession>
<evidence type="ECO:0000313" key="1">
    <source>
        <dbReference type="EMBL" id="OGC56581.1"/>
    </source>
</evidence>
<organism evidence="1 2">
    <name type="scientific">candidate division WWE3 bacterium RIFCSPLOWO2_12_FULL_36_10</name>
    <dbReference type="NCBI Taxonomy" id="1802630"/>
    <lineage>
        <taxon>Bacteria</taxon>
        <taxon>Katanobacteria</taxon>
    </lineage>
</organism>
<evidence type="ECO:0000313" key="2">
    <source>
        <dbReference type="Proteomes" id="UP000177763"/>
    </source>
</evidence>
<name>A0A1F4VHA3_UNCKA</name>
<dbReference type="Gene3D" id="2.70.150.10">
    <property type="entry name" value="Calcium-transporting ATPase, cytoplasmic transduction domain A"/>
    <property type="match status" value="1"/>
</dbReference>
<dbReference type="STRING" id="1802630.A3H26_01670"/>
<protein>
    <submittedName>
        <fullName evidence="1">Uncharacterized protein</fullName>
    </submittedName>
</protein>
<dbReference type="EMBL" id="MEVN01000034">
    <property type="protein sequence ID" value="OGC56581.1"/>
    <property type="molecule type" value="Genomic_DNA"/>
</dbReference>
<proteinExistence type="predicted"/>
<comment type="caution">
    <text evidence="1">The sequence shown here is derived from an EMBL/GenBank/DDBJ whole genome shotgun (WGS) entry which is preliminary data.</text>
</comment>